<dbReference type="OrthoDB" id="7599050at2"/>
<name>A0A1M5E286_9BACT</name>
<dbReference type="EMBL" id="FQUO01000011">
    <property type="protein sequence ID" value="SHF73378.1"/>
    <property type="molecule type" value="Genomic_DNA"/>
</dbReference>
<sequence length="187" mass="21458">MKVLNISYGSWGPDNCYAYLEKYGTFGAQKFLLLVSSHDAYDNMNFVPTVDVLPAYSSKQFPLAIMELVDRYLMPATNKKTETPERMLAINKKERNSVFNSGFGNFLSFCRSHNIPLLVYLHAEKEERIAGKYNAQGVEIINFCKQHNLPIIKELDYEMPASAYRDVIHPNDAGQDYIFRILKDTIL</sequence>
<dbReference type="SUPFAM" id="SSF52266">
    <property type="entry name" value="SGNH hydrolase"/>
    <property type="match status" value="1"/>
</dbReference>
<protein>
    <recommendedName>
        <fullName evidence="3">Lysophospholipase L1</fullName>
    </recommendedName>
</protein>
<reference evidence="1 2" key="1">
    <citation type="submission" date="2016-11" db="EMBL/GenBank/DDBJ databases">
        <authorList>
            <person name="Jaros S."/>
            <person name="Januszkiewicz K."/>
            <person name="Wedrychowicz H."/>
        </authorList>
    </citation>
    <scope>NUCLEOTIDE SEQUENCE [LARGE SCALE GENOMIC DNA]</scope>
    <source>
        <strain evidence="1 2">DSM 26897</strain>
    </source>
</reference>
<accession>A0A1M5E286</accession>
<dbReference type="Proteomes" id="UP000184368">
    <property type="component" value="Unassembled WGS sequence"/>
</dbReference>
<gene>
    <name evidence="1" type="ORF">SAMN05444008_111178</name>
</gene>
<evidence type="ECO:0008006" key="3">
    <source>
        <dbReference type="Google" id="ProtNLM"/>
    </source>
</evidence>
<dbReference type="RefSeq" id="WP_143157351.1">
    <property type="nucleotide sequence ID" value="NZ_FQUO01000011.1"/>
</dbReference>
<organism evidence="1 2">
    <name type="scientific">Cnuella takakiae</name>
    <dbReference type="NCBI Taxonomy" id="1302690"/>
    <lineage>
        <taxon>Bacteria</taxon>
        <taxon>Pseudomonadati</taxon>
        <taxon>Bacteroidota</taxon>
        <taxon>Chitinophagia</taxon>
        <taxon>Chitinophagales</taxon>
        <taxon>Chitinophagaceae</taxon>
        <taxon>Cnuella</taxon>
    </lineage>
</organism>
<evidence type="ECO:0000313" key="2">
    <source>
        <dbReference type="Proteomes" id="UP000184368"/>
    </source>
</evidence>
<dbReference type="AlphaFoldDB" id="A0A1M5E286"/>
<evidence type="ECO:0000313" key="1">
    <source>
        <dbReference type="EMBL" id="SHF73378.1"/>
    </source>
</evidence>
<proteinExistence type="predicted"/>
<keyword evidence="2" id="KW-1185">Reference proteome</keyword>